<gene>
    <name evidence="11" type="ORF">BGW36DRAFT_304002</name>
</gene>
<dbReference type="Gene3D" id="1.10.630.10">
    <property type="entry name" value="Cytochrome P450"/>
    <property type="match status" value="1"/>
</dbReference>
<feature type="binding site" description="axial binding residue" evidence="8">
    <location>
        <position position="457"/>
    </location>
    <ligand>
        <name>heme</name>
        <dbReference type="ChEBI" id="CHEBI:30413"/>
    </ligand>
    <ligandPart>
        <name>Fe</name>
        <dbReference type="ChEBI" id="CHEBI:18248"/>
    </ligandPart>
</feature>
<evidence type="ECO:0000256" key="9">
    <source>
        <dbReference type="RuleBase" id="RU000461"/>
    </source>
</evidence>
<evidence type="ECO:0000256" key="6">
    <source>
        <dbReference type="ARBA" id="ARBA00023004"/>
    </source>
</evidence>
<reference evidence="11" key="1">
    <citation type="submission" date="2021-12" db="EMBL/GenBank/DDBJ databases">
        <title>Convergent genome expansion in fungi linked to evolution of root-endophyte symbiosis.</title>
        <authorList>
            <consortium name="DOE Joint Genome Institute"/>
            <person name="Ke Y.-H."/>
            <person name="Bonito G."/>
            <person name="Liao H.-L."/>
            <person name="Looney B."/>
            <person name="Rojas-Flechas A."/>
            <person name="Nash J."/>
            <person name="Hameed K."/>
            <person name="Schadt C."/>
            <person name="Martin F."/>
            <person name="Crous P.W."/>
            <person name="Miettinen O."/>
            <person name="Magnuson J.K."/>
            <person name="Labbe J."/>
            <person name="Jacobson D."/>
            <person name="Doktycz M.J."/>
            <person name="Veneault-Fourrey C."/>
            <person name="Kuo A."/>
            <person name="Mondo S."/>
            <person name="Calhoun S."/>
            <person name="Riley R."/>
            <person name="Ohm R."/>
            <person name="LaButti K."/>
            <person name="Andreopoulos B."/>
            <person name="Pangilinan J."/>
            <person name="Nolan M."/>
            <person name="Tritt A."/>
            <person name="Clum A."/>
            <person name="Lipzen A."/>
            <person name="Daum C."/>
            <person name="Barry K."/>
            <person name="Grigoriev I.V."/>
            <person name="Vilgalys R."/>
        </authorList>
    </citation>
    <scope>NUCLEOTIDE SEQUENCE</scope>
    <source>
        <strain evidence="11">PMI_201</strain>
    </source>
</reference>
<name>A0AAD4PW22_9EURO</name>
<feature type="transmembrane region" description="Helical" evidence="10">
    <location>
        <begin position="12"/>
        <end position="34"/>
    </location>
</feature>
<accession>A0AAD4PW22</accession>
<dbReference type="CDD" id="cd11062">
    <property type="entry name" value="CYP58-like"/>
    <property type="match status" value="1"/>
</dbReference>
<proteinExistence type="inferred from homology"/>
<comment type="caution">
    <text evidence="11">The sequence shown here is derived from an EMBL/GenBank/DDBJ whole genome shotgun (WGS) entry which is preliminary data.</text>
</comment>
<keyword evidence="7 9" id="KW-0503">Monooxygenase</keyword>
<dbReference type="Pfam" id="PF00067">
    <property type="entry name" value="p450"/>
    <property type="match status" value="1"/>
</dbReference>
<keyword evidence="4 8" id="KW-0479">Metal-binding</keyword>
<dbReference type="GO" id="GO:0004497">
    <property type="term" value="F:monooxygenase activity"/>
    <property type="evidence" value="ECO:0007669"/>
    <property type="project" value="UniProtKB-KW"/>
</dbReference>
<dbReference type="GO" id="GO:0016705">
    <property type="term" value="F:oxidoreductase activity, acting on paired donors, with incorporation or reduction of molecular oxygen"/>
    <property type="evidence" value="ECO:0007669"/>
    <property type="project" value="InterPro"/>
</dbReference>
<dbReference type="InterPro" id="IPR002401">
    <property type="entry name" value="Cyt_P450_E_grp-I"/>
</dbReference>
<dbReference type="PANTHER" id="PTHR24305">
    <property type="entry name" value="CYTOCHROME P450"/>
    <property type="match status" value="1"/>
</dbReference>
<evidence type="ECO:0000256" key="4">
    <source>
        <dbReference type="ARBA" id="ARBA00022723"/>
    </source>
</evidence>
<keyword evidence="12" id="KW-1185">Reference proteome</keyword>
<protein>
    <submittedName>
        <fullName evidence="11">Cytochrome protein</fullName>
    </submittedName>
</protein>
<dbReference type="PRINTS" id="PR00385">
    <property type="entry name" value="P450"/>
</dbReference>
<evidence type="ECO:0000256" key="1">
    <source>
        <dbReference type="ARBA" id="ARBA00001971"/>
    </source>
</evidence>
<dbReference type="GO" id="GO:0020037">
    <property type="term" value="F:heme binding"/>
    <property type="evidence" value="ECO:0007669"/>
    <property type="project" value="InterPro"/>
</dbReference>
<dbReference type="InterPro" id="IPR001128">
    <property type="entry name" value="Cyt_P450"/>
</dbReference>
<keyword evidence="5 9" id="KW-0560">Oxidoreductase</keyword>
<organism evidence="11 12">
    <name type="scientific">Talaromyces proteolyticus</name>
    <dbReference type="NCBI Taxonomy" id="1131652"/>
    <lineage>
        <taxon>Eukaryota</taxon>
        <taxon>Fungi</taxon>
        <taxon>Dikarya</taxon>
        <taxon>Ascomycota</taxon>
        <taxon>Pezizomycotina</taxon>
        <taxon>Eurotiomycetes</taxon>
        <taxon>Eurotiomycetidae</taxon>
        <taxon>Eurotiales</taxon>
        <taxon>Trichocomaceae</taxon>
        <taxon>Talaromyces</taxon>
        <taxon>Talaromyces sect. Bacilispori</taxon>
    </lineage>
</organism>
<evidence type="ECO:0000313" key="12">
    <source>
        <dbReference type="Proteomes" id="UP001201262"/>
    </source>
</evidence>
<keyword evidence="10" id="KW-0812">Transmembrane</keyword>
<dbReference type="RefSeq" id="XP_046068035.1">
    <property type="nucleotide sequence ID" value="XM_046211929.1"/>
</dbReference>
<keyword evidence="3 8" id="KW-0349">Heme</keyword>
<dbReference type="InterPro" id="IPR036396">
    <property type="entry name" value="Cyt_P450_sf"/>
</dbReference>
<dbReference type="Proteomes" id="UP001201262">
    <property type="component" value="Unassembled WGS sequence"/>
</dbReference>
<comment type="cofactor">
    <cofactor evidence="1 8">
        <name>heme</name>
        <dbReference type="ChEBI" id="CHEBI:30413"/>
    </cofactor>
</comment>
<evidence type="ECO:0000256" key="10">
    <source>
        <dbReference type="SAM" id="Phobius"/>
    </source>
</evidence>
<evidence type="ECO:0000313" key="11">
    <source>
        <dbReference type="EMBL" id="KAH8692038.1"/>
    </source>
</evidence>
<dbReference type="AlphaFoldDB" id="A0AAD4PW22"/>
<dbReference type="SUPFAM" id="SSF48264">
    <property type="entry name" value="Cytochrome P450"/>
    <property type="match status" value="1"/>
</dbReference>
<dbReference type="PROSITE" id="PS00086">
    <property type="entry name" value="CYTOCHROME_P450"/>
    <property type="match status" value="1"/>
</dbReference>
<dbReference type="EMBL" id="JAJTJA010000011">
    <property type="protein sequence ID" value="KAH8692038.1"/>
    <property type="molecule type" value="Genomic_DNA"/>
</dbReference>
<dbReference type="InterPro" id="IPR050121">
    <property type="entry name" value="Cytochrome_P450_monoxygenase"/>
</dbReference>
<evidence type="ECO:0000256" key="5">
    <source>
        <dbReference type="ARBA" id="ARBA00023002"/>
    </source>
</evidence>
<dbReference type="PANTHER" id="PTHR24305:SF157">
    <property type="entry name" value="N-ACETYLTRYPTOPHAN 6-HYDROXYLASE IVOC-RELATED"/>
    <property type="match status" value="1"/>
</dbReference>
<dbReference type="PRINTS" id="PR00463">
    <property type="entry name" value="EP450I"/>
</dbReference>
<comment type="similarity">
    <text evidence="2 9">Belongs to the cytochrome P450 family.</text>
</comment>
<keyword evidence="10" id="KW-1133">Transmembrane helix</keyword>
<keyword evidence="6 8" id="KW-0408">Iron</keyword>
<evidence type="ECO:0000256" key="2">
    <source>
        <dbReference type="ARBA" id="ARBA00010617"/>
    </source>
</evidence>
<dbReference type="InterPro" id="IPR017972">
    <property type="entry name" value="Cyt_P450_CS"/>
</dbReference>
<dbReference type="GO" id="GO:0005506">
    <property type="term" value="F:iron ion binding"/>
    <property type="evidence" value="ECO:0007669"/>
    <property type="project" value="InterPro"/>
</dbReference>
<evidence type="ECO:0000256" key="7">
    <source>
        <dbReference type="ARBA" id="ARBA00023033"/>
    </source>
</evidence>
<dbReference type="GeneID" id="70242216"/>
<evidence type="ECO:0000256" key="3">
    <source>
        <dbReference type="ARBA" id="ARBA00022617"/>
    </source>
</evidence>
<sequence length="527" mass="59699">MVFLYIGASFTSWTAVLLWSLLTLCISIVGQIIYRLTLHPLAGFPGPKLTAATKWYEVYFELVKRPQGQFSREIDRMHDRYGPIVRINPDELHVRDSDWYDVFYAPSTVPRDKYPPAANMAGTGLGTFGTVRHELHRRRRAADAPLFSKRSIQQSESLIKEQLQRLTATFKKASVSDEPLNLGTSMLAFSTTTLGLFAFNFDFNFLDDAKAAENWRKTIDSVTVVTIAARQFPWLIPLAMMTPRALARPVLPDLCRLLDAHVRIGEQVSNYMLTRTEPKGKVVRKERPLTIFQAIDESSLPAHEKNAPRLTQEGITLLLAGGETVARSLIHIIFHLLDNPDVYAKVKAEIDDATPKDQLIPSTKTLESLPWLTASVRESLRLSAVVSSRLPEMARTKIHYGEWVIPANTPVSLHPSSVLHDPSVYPEPSKFKPERWFDASDRANRCFVPFGKGARMCLGMDFAYTQIFMTIATFLRTFDLELYETYRARDIDQERDCFVGMPSENSPGVRVKVHMRLGNLDPMLHDT</sequence>
<keyword evidence="10" id="KW-0472">Membrane</keyword>
<evidence type="ECO:0000256" key="8">
    <source>
        <dbReference type="PIRSR" id="PIRSR602401-1"/>
    </source>
</evidence>